<gene>
    <name evidence="2" type="ORF">FA13DRAFT_1729710</name>
</gene>
<feature type="region of interest" description="Disordered" evidence="1">
    <location>
        <begin position="1"/>
        <end position="46"/>
    </location>
</feature>
<name>A0A4Y7TL20_COPMI</name>
<reference evidence="2 3" key="1">
    <citation type="journal article" date="2019" name="Nat. Ecol. Evol.">
        <title>Megaphylogeny resolves global patterns of mushroom evolution.</title>
        <authorList>
            <person name="Varga T."/>
            <person name="Krizsan K."/>
            <person name="Foldi C."/>
            <person name="Dima B."/>
            <person name="Sanchez-Garcia M."/>
            <person name="Sanchez-Ramirez S."/>
            <person name="Szollosi G.J."/>
            <person name="Szarkandi J.G."/>
            <person name="Papp V."/>
            <person name="Albert L."/>
            <person name="Andreopoulos W."/>
            <person name="Angelini C."/>
            <person name="Antonin V."/>
            <person name="Barry K.W."/>
            <person name="Bougher N.L."/>
            <person name="Buchanan P."/>
            <person name="Buyck B."/>
            <person name="Bense V."/>
            <person name="Catcheside P."/>
            <person name="Chovatia M."/>
            <person name="Cooper J."/>
            <person name="Damon W."/>
            <person name="Desjardin D."/>
            <person name="Finy P."/>
            <person name="Geml J."/>
            <person name="Haridas S."/>
            <person name="Hughes K."/>
            <person name="Justo A."/>
            <person name="Karasinski D."/>
            <person name="Kautmanova I."/>
            <person name="Kiss B."/>
            <person name="Kocsube S."/>
            <person name="Kotiranta H."/>
            <person name="LaButti K.M."/>
            <person name="Lechner B.E."/>
            <person name="Liimatainen K."/>
            <person name="Lipzen A."/>
            <person name="Lukacs Z."/>
            <person name="Mihaltcheva S."/>
            <person name="Morgado L.N."/>
            <person name="Niskanen T."/>
            <person name="Noordeloos M.E."/>
            <person name="Ohm R.A."/>
            <person name="Ortiz-Santana B."/>
            <person name="Ovrebo C."/>
            <person name="Racz N."/>
            <person name="Riley R."/>
            <person name="Savchenko A."/>
            <person name="Shiryaev A."/>
            <person name="Soop K."/>
            <person name="Spirin V."/>
            <person name="Szebenyi C."/>
            <person name="Tomsovsky M."/>
            <person name="Tulloss R.E."/>
            <person name="Uehling J."/>
            <person name="Grigoriev I.V."/>
            <person name="Vagvolgyi C."/>
            <person name="Papp T."/>
            <person name="Martin F.M."/>
            <person name="Miettinen O."/>
            <person name="Hibbett D.S."/>
            <person name="Nagy L.G."/>
        </authorList>
    </citation>
    <scope>NUCLEOTIDE SEQUENCE [LARGE SCALE GENOMIC DNA]</scope>
    <source>
        <strain evidence="2 3">FP101781</strain>
    </source>
</reference>
<organism evidence="2 3">
    <name type="scientific">Coprinellus micaceus</name>
    <name type="common">Glistening ink-cap mushroom</name>
    <name type="synonym">Coprinus micaceus</name>
    <dbReference type="NCBI Taxonomy" id="71717"/>
    <lineage>
        <taxon>Eukaryota</taxon>
        <taxon>Fungi</taxon>
        <taxon>Dikarya</taxon>
        <taxon>Basidiomycota</taxon>
        <taxon>Agaricomycotina</taxon>
        <taxon>Agaricomycetes</taxon>
        <taxon>Agaricomycetidae</taxon>
        <taxon>Agaricales</taxon>
        <taxon>Agaricineae</taxon>
        <taxon>Psathyrellaceae</taxon>
        <taxon>Coprinellus</taxon>
    </lineage>
</organism>
<evidence type="ECO:0000313" key="2">
    <source>
        <dbReference type="EMBL" id="TEB34209.1"/>
    </source>
</evidence>
<evidence type="ECO:0000256" key="1">
    <source>
        <dbReference type="SAM" id="MobiDB-lite"/>
    </source>
</evidence>
<proteinExistence type="predicted"/>
<protein>
    <submittedName>
        <fullName evidence="2">Uncharacterized protein</fullName>
    </submittedName>
</protein>
<sequence length="58" mass="6256">MGPSRPIVAPRRHHNPPELGGHQDGSPGLVDGEYPPGVNGKKGLGNSTKLMWRFDKVI</sequence>
<dbReference type="EMBL" id="QPFP01000010">
    <property type="protein sequence ID" value="TEB34209.1"/>
    <property type="molecule type" value="Genomic_DNA"/>
</dbReference>
<comment type="caution">
    <text evidence="2">The sequence shown here is derived from an EMBL/GenBank/DDBJ whole genome shotgun (WGS) entry which is preliminary data.</text>
</comment>
<dbReference type="AlphaFoldDB" id="A0A4Y7TL20"/>
<keyword evidence="3" id="KW-1185">Reference proteome</keyword>
<evidence type="ECO:0000313" key="3">
    <source>
        <dbReference type="Proteomes" id="UP000298030"/>
    </source>
</evidence>
<dbReference type="Proteomes" id="UP000298030">
    <property type="component" value="Unassembled WGS sequence"/>
</dbReference>
<accession>A0A4Y7TL20</accession>